<dbReference type="Gene3D" id="3.40.50.970">
    <property type="match status" value="2"/>
</dbReference>
<dbReference type="EMBL" id="CP011787">
    <property type="protein sequence ID" value="AKZ65686.1"/>
    <property type="molecule type" value="Genomic_DNA"/>
</dbReference>
<dbReference type="Proteomes" id="UP000056466">
    <property type="component" value="Chromosome"/>
</dbReference>
<evidence type="ECO:0000256" key="15">
    <source>
        <dbReference type="PIRSR" id="PIRSR605478-3"/>
    </source>
</evidence>
<comment type="cofactor">
    <cofactor evidence="15">
        <name>thiamine diphosphate</name>
        <dbReference type="ChEBI" id="CHEBI:58937"/>
    </cofactor>
    <text evidence="15">Binds 1 thiamine pyrophosphate per subunit. During the reaction, the substrate forms a covalent intermediate with the cofactor.</text>
</comment>
<keyword evidence="10 15" id="KW-0786">Thiamine pyrophosphate</keyword>
<evidence type="ECO:0000313" key="20">
    <source>
        <dbReference type="EMBL" id="AKZ65686.1"/>
    </source>
</evidence>
<dbReference type="Pfam" id="PF02779">
    <property type="entry name" value="Transket_pyr"/>
    <property type="match status" value="1"/>
</dbReference>
<dbReference type="InterPro" id="IPR005474">
    <property type="entry name" value="Transketolase_N"/>
</dbReference>
<comment type="function">
    <text evidence="18">Catalyzes the transfer of a two-carbon ketol group from a ketose donor to an aldose acceptor, via a covalent intermediate with the cofactor thiamine pyrophosphate.</text>
</comment>
<feature type="binding site" evidence="15">
    <location>
        <begin position="114"/>
        <end position="116"/>
    </location>
    <ligand>
        <name>thiamine diphosphate</name>
        <dbReference type="ChEBI" id="CHEBI:58937"/>
    </ligand>
</feature>
<evidence type="ECO:0000256" key="13">
    <source>
        <dbReference type="PIRSR" id="PIRSR605478-1"/>
    </source>
</evidence>
<evidence type="ECO:0000256" key="4">
    <source>
        <dbReference type="ARBA" id="ARBA00011738"/>
    </source>
</evidence>
<feature type="binding site" evidence="16">
    <location>
        <position position="155"/>
    </location>
    <ligand>
        <name>Mg(2+)</name>
        <dbReference type="ChEBI" id="CHEBI:18420"/>
    </ligand>
</feature>
<feature type="binding site" evidence="16">
    <location>
        <position position="187"/>
    </location>
    <ligand>
        <name>Mg(2+)</name>
        <dbReference type="ChEBI" id="CHEBI:18420"/>
    </ligand>
</feature>
<dbReference type="Gene3D" id="3.40.50.920">
    <property type="match status" value="1"/>
</dbReference>
<feature type="binding site" evidence="15">
    <location>
        <position position="261"/>
    </location>
    <ligand>
        <name>thiamine diphosphate</name>
        <dbReference type="ChEBI" id="CHEBI:58937"/>
    </ligand>
</feature>
<feature type="binding site" evidence="15">
    <location>
        <position position="66"/>
    </location>
    <ligand>
        <name>thiamine diphosphate</name>
        <dbReference type="ChEBI" id="CHEBI:58937"/>
    </ligand>
</feature>
<feature type="site" description="Important for catalytic activity" evidence="17">
    <location>
        <position position="26"/>
    </location>
</feature>
<keyword evidence="6 18" id="KW-0808">Transferase</keyword>
<dbReference type="FunFam" id="3.40.50.970:FF:000003">
    <property type="entry name" value="Transketolase"/>
    <property type="match status" value="1"/>
</dbReference>
<evidence type="ECO:0000256" key="7">
    <source>
        <dbReference type="ARBA" id="ARBA00022723"/>
    </source>
</evidence>
<sequence length="665" mass="73878">MKSRQTFANAIRFLSIDAVQKANSGHPGAPMGMADIAEVLWRDYMNHNPVNPTWCNRDRFVLSNGHCSMLLYSILHLTGYNLSIEELKNFRQLQSKTPGHPEYGATYGVEITTGPLGQGLANAVGLAIGERTLAAQFNRPQHKIVDHYTYVFLGDGCIMEGISHEVCSLAGVLKLGKLIAFYDDNSISIDGNVTGWLIDDTAARFEAYGWHVVRNIDGHDSDAIKLGIEQARAVINKPSLLLCKTIIAFGSPNKAGNHNSHGAPLGDKEIEATRKALSWHYQPFFIPNLIYQGWDAKEVGEKKEKAWNETFSLYQKAYPKLAKEFIRRITCRLPEDWHLSSQKIIETLQAQPNNIASRKASQNILEAFCPMLPELIGGSADLSPSNLTCWSKSTSIAEDAAGNYIHYGVREFGMTAIGNGIAHHGSFLPYTATFLVFVEYARNAVRMAAMMKTRHIMVYTHDSIGLGEDGPTHQPVEQLASLRMTPNIINWRPCDQVETAVAWKKAIERNNGPTALILSRQNLTQQTRNKQQLANIARGGYILKDCLVGKPELIIIATGSEVQLAVVAYQQLSNEGRQVRVVSMPSTDMFDRQDEEYRELVLPKAVTARLAIEAGITDYWYKYVGLDGVIIGMTTFGKSAPAEKLLKFFGFTIDNVLSKARTIIK</sequence>
<dbReference type="SMART" id="SM00861">
    <property type="entry name" value="Transket_pyr"/>
    <property type="match status" value="1"/>
</dbReference>
<dbReference type="CDD" id="cd02012">
    <property type="entry name" value="TPP_TK"/>
    <property type="match status" value="1"/>
</dbReference>
<feature type="binding site" evidence="14">
    <location>
        <position position="520"/>
    </location>
    <ligand>
        <name>substrate</name>
    </ligand>
</feature>
<evidence type="ECO:0000256" key="17">
    <source>
        <dbReference type="PIRSR" id="PIRSR605478-5"/>
    </source>
</evidence>
<reference evidence="20 21" key="1">
    <citation type="submission" date="2015-06" db="EMBL/GenBank/DDBJ databases">
        <title>Lineage-specific patterns of genome deterioration in obligate symbionts.</title>
        <authorList>
            <person name="Bennett G.M."/>
            <person name="McCutcheon J.P."/>
            <person name="McDonald B.R."/>
            <person name="Moran N.A."/>
        </authorList>
    </citation>
    <scope>NUCLEOTIDE SEQUENCE [LARGE SCALE GENOMIC DNA]</scope>
    <source>
        <strain evidence="20 21">B-GSS</strain>
    </source>
</reference>
<dbReference type="PROSITE" id="PS00802">
    <property type="entry name" value="TRANSKETOLASE_2"/>
    <property type="match status" value="1"/>
</dbReference>
<dbReference type="InterPro" id="IPR020826">
    <property type="entry name" value="Transketolase_BS"/>
</dbReference>
<feature type="binding site" evidence="14">
    <location>
        <position position="358"/>
    </location>
    <ligand>
        <name>substrate</name>
    </ligand>
</feature>
<evidence type="ECO:0000256" key="10">
    <source>
        <dbReference type="ARBA" id="ARBA00023052"/>
    </source>
</evidence>
<accession>A0A0K2BJU1</accession>
<name>A0A0K2BJU1_9GAMM</name>
<organism evidence="20 21">
    <name type="scientific">Candidatus Palibaumannia cicadellinicola</name>
    <dbReference type="NCBI Taxonomy" id="186490"/>
    <lineage>
        <taxon>Bacteria</taxon>
        <taxon>Pseudomonadati</taxon>
        <taxon>Pseudomonadota</taxon>
        <taxon>Gammaproteobacteria</taxon>
        <taxon>Candidatus Palibaumannia</taxon>
    </lineage>
</organism>
<evidence type="ECO:0000256" key="12">
    <source>
        <dbReference type="NCBIfam" id="TIGR00232"/>
    </source>
</evidence>
<feature type="binding site" evidence="15">
    <location>
        <position position="437"/>
    </location>
    <ligand>
        <name>thiamine diphosphate</name>
        <dbReference type="ChEBI" id="CHEBI:58937"/>
    </ligand>
</feature>
<feature type="binding site" evidence="14">
    <location>
        <position position="26"/>
    </location>
    <ligand>
        <name>substrate</name>
    </ligand>
</feature>
<feature type="active site" description="Proton donor" evidence="13">
    <location>
        <position position="411"/>
    </location>
</feature>
<evidence type="ECO:0000256" key="2">
    <source>
        <dbReference type="ARBA" id="ARBA00001941"/>
    </source>
</evidence>
<evidence type="ECO:0000256" key="1">
    <source>
        <dbReference type="ARBA" id="ARBA00001913"/>
    </source>
</evidence>
<keyword evidence="7 16" id="KW-0479">Metal-binding</keyword>
<evidence type="ECO:0000256" key="5">
    <source>
        <dbReference type="ARBA" id="ARBA00013152"/>
    </source>
</evidence>
<dbReference type="GO" id="GO:0046872">
    <property type="term" value="F:metal ion binding"/>
    <property type="evidence" value="ECO:0007669"/>
    <property type="project" value="UniProtKB-KW"/>
</dbReference>
<dbReference type="GO" id="GO:0004802">
    <property type="term" value="F:transketolase activity"/>
    <property type="evidence" value="ECO:0007669"/>
    <property type="project" value="UniProtKB-UniRule"/>
</dbReference>
<dbReference type="InterPro" id="IPR055152">
    <property type="entry name" value="Transketolase-like_C_2"/>
</dbReference>
<dbReference type="GO" id="GO:0005829">
    <property type="term" value="C:cytosol"/>
    <property type="evidence" value="ECO:0007669"/>
    <property type="project" value="TreeGrafter"/>
</dbReference>
<evidence type="ECO:0000256" key="18">
    <source>
        <dbReference type="RuleBase" id="RU004996"/>
    </source>
</evidence>
<dbReference type="AlphaFoldDB" id="A0A0K2BJU1"/>
<protein>
    <recommendedName>
        <fullName evidence="5 12">Transketolase</fullName>
        <ecNumber evidence="5 12">2.2.1.1</ecNumber>
    </recommendedName>
</protein>
<evidence type="ECO:0000259" key="19">
    <source>
        <dbReference type="SMART" id="SM00861"/>
    </source>
</evidence>
<comment type="cofactor">
    <cofactor evidence="18">
        <name>Mg(2+)</name>
        <dbReference type="ChEBI" id="CHEBI:18420"/>
    </cofactor>
    <cofactor evidence="18">
        <name>Ca(2+)</name>
        <dbReference type="ChEBI" id="CHEBI:29108"/>
    </cofactor>
    <cofactor evidence="18">
        <name>Mn(2+)</name>
        <dbReference type="ChEBI" id="CHEBI:29035"/>
    </cofactor>
    <cofactor evidence="18">
        <name>Co(2+)</name>
        <dbReference type="ChEBI" id="CHEBI:48828"/>
    </cofactor>
    <text evidence="18">Binds 1 Mg(2+) ion per subunit. Can also utilize other divalent metal cations, such as Ca(2+), Mn(2+) and Co(2+).</text>
</comment>
<evidence type="ECO:0000256" key="9">
    <source>
        <dbReference type="ARBA" id="ARBA00022842"/>
    </source>
</evidence>
<keyword evidence="9 16" id="KW-0460">Magnesium</keyword>
<dbReference type="SUPFAM" id="SSF52518">
    <property type="entry name" value="Thiamin diphosphate-binding fold (THDP-binding)"/>
    <property type="match status" value="2"/>
</dbReference>
<comment type="cofactor">
    <cofactor evidence="1">
        <name>Ca(2+)</name>
        <dbReference type="ChEBI" id="CHEBI:29108"/>
    </cofactor>
</comment>
<feature type="site" description="Important for catalytic activity" evidence="17">
    <location>
        <position position="261"/>
    </location>
</feature>
<evidence type="ECO:0000256" key="3">
    <source>
        <dbReference type="ARBA" id="ARBA00007131"/>
    </source>
</evidence>
<dbReference type="SUPFAM" id="SSF52922">
    <property type="entry name" value="TK C-terminal domain-like"/>
    <property type="match status" value="1"/>
</dbReference>
<evidence type="ECO:0000256" key="8">
    <source>
        <dbReference type="ARBA" id="ARBA00022837"/>
    </source>
</evidence>
<feature type="binding site" evidence="15">
    <location>
        <position position="156"/>
    </location>
    <ligand>
        <name>thiamine diphosphate</name>
        <dbReference type="ChEBI" id="CHEBI:58937"/>
    </ligand>
</feature>
<dbReference type="PROSITE" id="PS00801">
    <property type="entry name" value="TRANSKETOLASE_1"/>
    <property type="match status" value="1"/>
</dbReference>
<gene>
    <name evidence="20" type="primary">tktA</name>
    <name evidence="20" type="ORF">AB162_058</name>
</gene>
<dbReference type="InterPro" id="IPR049557">
    <property type="entry name" value="Transketolase_CS"/>
</dbReference>
<dbReference type="FunFam" id="3.40.50.920:FF:000003">
    <property type="entry name" value="Transketolase"/>
    <property type="match status" value="1"/>
</dbReference>
<dbReference type="InterPro" id="IPR009014">
    <property type="entry name" value="Transketo_C/PFOR_II"/>
</dbReference>
<feature type="binding site" evidence="15">
    <location>
        <position position="185"/>
    </location>
    <ligand>
        <name>thiamine diphosphate</name>
        <dbReference type="ChEBI" id="CHEBI:58937"/>
    </ligand>
</feature>
<feature type="binding site" evidence="14">
    <location>
        <position position="473"/>
    </location>
    <ligand>
        <name>substrate</name>
    </ligand>
</feature>
<dbReference type="PANTHER" id="PTHR43522:SF2">
    <property type="entry name" value="TRANSKETOLASE 1-RELATED"/>
    <property type="match status" value="1"/>
</dbReference>
<dbReference type="PATRIC" id="fig|186490.8.peg.62"/>
<evidence type="ECO:0000256" key="16">
    <source>
        <dbReference type="PIRSR" id="PIRSR605478-4"/>
    </source>
</evidence>
<feature type="binding site" evidence="14">
    <location>
        <position position="261"/>
    </location>
    <ligand>
        <name>substrate</name>
    </ligand>
</feature>
<comment type="subunit">
    <text evidence="4 18">Homodimer.</text>
</comment>
<feature type="binding site" evidence="14">
    <location>
        <position position="385"/>
    </location>
    <ligand>
        <name>substrate</name>
    </ligand>
</feature>
<dbReference type="InterPro" id="IPR005475">
    <property type="entry name" value="Transketolase-like_Pyr-bd"/>
</dbReference>
<evidence type="ECO:0000256" key="11">
    <source>
        <dbReference type="ARBA" id="ARBA00049473"/>
    </source>
</evidence>
<feature type="binding site" evidence="14">
    <location>
        <position position="461"/>
    </location>
    <ligand>
        <name>substrate</name>
    </ligand>
</feature>
<feature type="domain" description="Transketolase-like pyrimidine-binding" evidence="19">
    <location>
        <begin position="355"/>
        <end position="526"/>
    </location>
</feature>
<feature type="binding site" evidence="16">
    <location>
        <position position="185"/>
    </location>
    <ligand>
        <name>Mg(2+)</name>
        <dbReference type="ChEBI" id="CHEBI:18420"/>
    </ligand>
</feature>
<comment type="cofactor">
    <cofactor evidence="16">
        <name>Mg(2+)</name>
        <dbReference type="ChEBI" id="CHEBI:18420"/>
    </cofactor>
    <text evidence="16">Binds 1 Mg(2+) ion per subunit. Can also utilize other divalent metal cations, such as Ca(2+), Mn(2+) and Co(2+).</text>
</comment>
<dbReference type="PANTHER" id="PTHR43522">
    <property type="entry name" value="TRANSKETOLASE"/>
    <property type="match status" value="1"/>
</dbReference>
<keyword evidence="8 18" id="KW-0106">Calcium</keyword>
<comment type="similarity">
    <text evidence="3 18">Belongs to the transketolase family.</text>
</comment>
<proteinExistence type="inferred from homology"/>
<feature type="binding site" evidence="14">
    <location>
        <position position="469"/>
    </location>
    <ligand>
        <name>substrate</name>
    </ligand>
</feature>
<dbReference type="InterPro" id="IPR033247">
    <property type="entry name" value="Transketolase_fam"/>
</dbReference>
<dbReference type="InterPro" id="IPR005478">
    <property type="entry name" value="Transketolase_bac-like"/>
</dbReference>
<comment type="cofactor">
    <cofactor evidence="2">
        <name>Co(2+)</name>
        <dbReference type="ChEBI" id="CHEBI:48828"/>
    </cofactor>
</comment>
<keyword evidence="21" id="KW-1185">Reference proteome</keyword>
<dbReference type="GO" id="GO:0009052">
    <property type="term" value="P:pentose-phosphate shunt, non-oxidative branch"/>
    <property type="evidence" value="ECO:0007669"/>
    <property type="project" value="UniProtKB-ARBA"/>
</dbReference>
<dbReference type="InterPro" id="IPR029061">
    <property type="entry name" value="THDP-binding"/>
</dbReference>
<comment type="catalytic activity">
    <reaction evidence="11 18">
        <text>D-sedoheptulose 7-phosphate + D-glyceraldehyde 3-phosphate = aldehydo-D-ribose 5-phosphate + D-xylulose 5-phosphate</text>
        <dbReference type="Rhea" id="RHEA:10508"/>
        <dbReference type="ChEBI" id="CHEBI:57483"/>
        <dbReference type="ChEBI" id="CHEBI:57737"/>
        <dbReference type="ChEBI" id="CHEBI:58273"/>
        <dbReference type="ChEBI" id="CHEBI:59776"/>
        <dbReference type="EC" id="2.2.1.1"/>
    </reaction>
</comment>
<dbReference type="FunFam" id="3.40.50.970:FF:000004">
    <property type="entry name" value="Transketolase"/>
    <property type="match status" value="1"/>
</dbReference>
<dbReference type="OrthoDB" id="8732661at2"/>
<evidence type="ECO:0000256" key="14">
    <source>
        <dbReference type="PIRSR" id="PIRSR605478-2"/>
    </source>
</evidence>
<evidence type="ECO:0000313" key="21">
    <source>
        <dbReference type="Proteomes" id="UP000056466"/>
    </source>
</evidence>
<evidence type="ECO:0000256" key="6">
    <source>
        <dbReference type="ARBA" id="ARBA00022679"/>
    </source>
</evidence>
<dbReference type="Pfam" id="PF22613">
    <property type="entry name" value="Transketolase_C_1"/>
    <property type="match status" value="1"/>
</dbReference>
<dbReference type="KEGG" id="bcig:AB162_058"/>
<dbReference type="RefSeq" id="WP_053096490.1">
    <property type="nucleotide sequence ID" value="NZ_CP011787.1"/>
</dbReference>
<dbReference type="Pfam" id="PF00456">
    <property type="entry name" value="Transketolase_N"/>
    <property type="match status" value="1"/>
</dbReference>
<dbReference type="NCBIfam" id="TIGR00232">
    <property type="entry name" value="tktlase_bact"/>
    <property type="match status" value="1"/>
</dbReference>
<dbReference type="CDD" id="cd07033">
    <property type="entry name" value="TPP_PYR_DXS_TK_like"/>
    <property type="match status" value="1"/>
</dbReference>
<dbReference type="EC" id="2.2.1.1" evidence="5 12"/>